<reference evidence="1" key="2">
    <citation type="journal article" date="2015" name="Data Brief">
        <title>Shoot transcriptome of the giant reed, Arundo donax.</title>
        <authorList>
            <person name="Barrero R.A."/>
            <person name="Guerrero F.D."/>
            <person name="Moolhuijzen P."/>
            <person name="Goolsby J.A."/>
            <person name="Tidwell J."/>
            <person name="Bellgard S.E."/>
            <person name="Bellgard M.I."/>
        </authorList>
    </citation>
    <scope>NUCLEOTIDE SEQUENCE</scope>
    <source>
        <tissue evidence="1">Shoot tissue taken approximately 20 cm above the soil surface</tissue>
    </source>
</reference>
<dbReference type="EMBL" id="GBRH01266726">
    <property type="protein sequence ID" value="JAD31169.1"/>
    <property type="molecule type" value="Transcribed_RNA"/>
</dbReference>
<protein>
    <submittedName>
        <fullName evidence="1">Uncharacterized protein</fullName>
    </submittedName>
</protein>
<sequence>MLRMVAMVAIQPTSVTMATEQTQTHHRYYFLTSYMHPKQ</sequence>
<name>A0A0A8YVL9_ARUDO</name>
<organism evidence="1">
    <name type="scientific">Arundo donax</name>
    <name type="common">Giant reed</name>
    <name type="synonym">Donax arundinaceus</name>
    <dbReference type="NCBI Taxonomy" id="35708"/>
    <lineage>
        <taxon>Eukaryota</taxon>
        <taxon>Viridiplantae</taxon>
        <taxon>Streptophyta</taxon>
        <taxon>Embryophyta</taxon>
        <taxon>Tracheophyta</taxon>
        <taxon>Spermatophyta</taxon>
        <taxon>Magnoliopsida</taxon>
        <taxon>Liliopsida</taxon>
        <taxon>Poales</taxon>
        <taxon>Poaceae</taxon>
        <taxon>PACMAD clade</taxon>
        <taxon>Arundinoideae</taxon>
        <taxon>Arundineae</taxon>
        <taxon>Arundo</taxon>
    </lineage>
</organism>
<proteinExistence type="predicted"/>
<dbReference type="AlphaFoldDB" id="A0A0A8YVL9"/>
<accession>A0A0A8YVL9</accession>
<reference evidence="1" key="1">
    <citation type="submission" date="2014-09" db="EMBL/GenBank/DDBJ databases">
        <authorList>
            <person name="Magalhaes I.L.F."/>
            <person name="Oliveira U."/>
            <person name="Santos F.R."/>
            <person name="Vidigal T.H.D.A."/>
            <person name="Brescovit A.D."/>
            <person name="Santos A.J."/>
        </authorList>
    </citation>
    <scope>NUCLEOTIDE SEQUENCE</scope>
    <source>
        <tissue evidence="1">Shoot tissue taken approximately 20 cm above the soil surface</tissue>
    </source>
</reference>
<evidence type="ECO:0000313" key="1">
    <source>
        <dbReference type="EMBL" id="JAD31169.1"/>
    </source>
</evidence>